<accession>A0ABQ6ICX6</accession>
<dbReference type="Proteomes" id="UP001157125">
    <property type="component" value="Unassembled WGS sequence"/>
</dbReference>
<organism evidence="4 5">
    <name type="scientific">Demequina litorisediminis</name>
    <dbReference type="NCBI Taxonomy" id="1849022"/>
    <lineage>
        <taxon>Bacteria</taxon>
        <taxon>Bacillati</taxon>
        <taxon>Actinomycetota</taxon>
        <taxon>Actinomycetes</taxon>
        <taxon>Micrococcales</taxon>
        <taxon>Demequinaceae</taxon>
        <taxon>Demequina</taxon>
    </lineage>
</organism>
<keyword evidence="5" id="KW-1185">Reference proteome</keyword>
<dbReference type="InterPro" id="IPR019533">
    <property type="entry name" value="Peptidase_S26"/>
</dbReference>
<protein>
    <recommendedName>
        <fullName evidence="3">Peptidase S26 domain-containing protein</fullName>
    </recommendedName>
</protein>
<comment type="caution">
    <text evidence="4">The sequence shown here is derived from an EMBL/GenBank/DDBJ whole genome shotgun (WGS) entry which is preliminary data.</text>
</comment>
<keyword evidence="2" id="KW-0812">Transmembrane</keyword>
<dbReference type="InterPro" id="IPR036286">
    <property type="entry name" value="LexA/Signal_pep-like_sf"/>
</dbReference>
<evidence type="ECO:0000256" key="1">
    <source>
        <dbReference type="SAM" id="MobiDB-lite"/>
    </source>
</evidence>
<dbReference type="CDD" id="cd06462">
    <property type="entry name" value="Peptidase_S24_S26"/>
    <property type="match status" value="1"/>
</dbReference>
<evidence type="ECO:0000259" key="3">
    <source>
        <dbReference type="Pfam" id="PF10502"/>
    </source>
</evidence>
<gene>
    <name evidence="4" type="ORF">GCM10025876_13200</name>
</gene>
<dbReference type="Pfam" id="PF10502">
    <property type="entry name" value="Peptidase_S26"/>
    <property type="match status" value="1"/>
</dbReference>
<reference evidence="5" key="1">
    <citation type="journal article" date="2019" name="Int. J. Syst. Evol. Microbiol.">
        <title>The Global Catalogue of Microorganisms (GCM) 10K type strain sequencing project: providing services to taxonomists for standard genome sequencing and annotation.</title>
        <authorList>
            <consortium name="The Broad Institute Genomics Platform"/>
            <consortium name="The Broad Institute Genome Sequencing Center for Infectious Disease"/>
            <person name="Wu L."/>
            <person name="Ma J."/>
        </authorList>
    </citation>
    <scope>NUCLEOTIDE SEQUENCE [LARGE SCALE GENOMIC DNA]</scope>
    <source>
        <strain evidence="5">NBRC 112299</strain>
    </source>
</reference>
<name>A0ABQ6ICX6_9MICO</name>
<evidence type="ECO:0000313" key="4">
    <source>
        <dbReference type="EMBL" id="GMA35116.1"/>
    </source>
</evidence>
<dbReference type="EMBL" id="BSUN01000001">
    <property type="protein sequence ID" value="GMA35116.1"/>
    <property type="molecule type" value="Genomic_DNA"/>
</dbReference>
<feature type="region of interest" description="Disordered" evidence="1">
    <location>
        <begin position="128"/>
        <end position="169"/>
    </location>
</feature>
<evidence type="ECO:0000313" key="5">
    <source>
        <dbReference type="Proteomes" id="UP001157125"/>
    </source>
</evidence>
<dbReference type="RefSeq" id="WP_284327773.1">
    <property type="nucleotide sequence ID" value="NZ_BSUN01000001.1"/>
</dbReference>
<proteinExistence type="predicted"/>
<evidence type="ECO:0000256" key="2">
    <source>
        <dbReference type="SAM" id="Phobius"/>
    </source>
</evidence>
<sequence>MTQQQPDATRPGGLHRAARVTAEAVGWVLLVVVGWLAWPATLGGLTSYVLVSGESMLPTYDPKDMVIARDVEPQVGDVIVYAPASLEGAQIVHRIIGGDAESGWVLQGDNNDFIDPFEPTGDEVKGVVQAPPPARGSPRGVGPQPPDVGVSPVHRRCHPPVAGARRGRV</sequence>
<dbReference type="SUPFAM" id="SSF51306">
    <property type="entry name" value="LexA/Signal peptidase"/>
    <property type="match status" value="1"/>
</dbReference>
<keyword evidence="2" id="KW-0472">Membrane</keyword>
<feature type="domain" description="Peptidase S26" evidence="3">
    <location>
        <begin position="27"/>
        <end position="97"/>
    </location>
</feature>
<feature type="transmembrane region" description="Helical" evidence="2">
    <location>
        <begin position="24"/>
        <end position="51"/>
    </location>
</feature>
<keyword evidence="2" id="KW-1133">Transmembrane helix</keyword>